<dbReference type="InterPro" id="IPR036694">
    <property type="entry name" value="Dodecin-like_sf"/>
</dbReference>
<dbReference type="InterPro" id="IPR009923">
    <property type="entry name" value="Dodecin"/>
</dbReference>
<dbReference type="PANTHER" id="PTHR39324">
    <property type="entry name" value="CALCIUM DODECIN"/>
    <property type="match status" value="1"/>
</dbReference>
<protein>
    <recommendedName>
        <fullName evidence="2">Dodecin domain-containing protein</fullName>
    </recommendedName>
</protein>
<dbReference type="EMBL" id="UOEQ01000429">
    <property type="protein sequence ID" value="VAW22748.1"/>
    <property type="molecule type" value="Genomic_DNA"/>
</dbReference>
<sequence>VARITEIIASSNKGFDHAVKKGVKRASKTLRNVQSAWVKDQNVIVKDGEVVEYRVVLKITFILGD</sequence>
<proteinExistence type="predicted"/>
<dbReference type="SUPFAM" id="SSF89807">
    <property type="entry name" value="Dodecin-like"/>
    <property type="match status" value="1"/>
</dbReference>
<dbReference type="Pfam" id="PF07311">
    <property type="entry name" value="Dodecin"/>
    <property type="match status" value="1"/>
</dbReference>
<feature type="non-terminal residue" evidence="1">
    <location>
        <position position="1"/>
    </location>
</feature>
<dbReference type="PANTHER" id="PTHR39324:SF1">
    <property type="entry name" value="CALCIUM DODECIN"/>
    <property type="match status" value="1"/>
</dbReference>
<dbReference type="InterPro" id="IPR025543">
    <property type="entry name" value="Dodecin-like"/>
</dbReference>
<organism evidence="1">
    <name type="scientific">hydrothermal vent metagenome</name>
    <dbReference type="NCBI Taxonomy" id="652676"/>
    <lineage>
        <taxon>unclassified sequences</taxon>
        <taxon>metagenomes</taxon>
        <taxon>ecological metagenomes</taxon>
    </lineage>
</organism>
<dbReference type="AlphaFoldDB" id="A0A3B0TXM3"/>
<reference evidence="1" key="1">
    <citation type="submission" date="2018-06" db="EMBL/GenBank/DDBJ databases">
        <authorList>
            <person name="Zhirakovskaya E."/>
        </authorList>
    </citation>
    <scope>NUCLEOTIDE SEQUENCE</scope>
</reference>
<name>A0A3B0TXM3_9ZZZZ</name>
<evidence type="ECO:0000313" key="1">
    <source>
        <dbReference type="EMBL" id="VAW22748.1"/>
    </source>
</evidence>
<evidence type="ECO:0008006" key="2">
    <source>
        <dbReference type="Google" id="ProtNLM"/>
    </source>
</evidence>
<gene>
    <name evidence="1" type="ORF">MNBD_ALPHA11-1095</name>
</gene>
<accession>A0A3B0TXM3</accession>
<dbReference type="Gene3D" id="3.30.1660.10">
    <property type="entry name" value="Flavin-binding protein dodecin"/>
    <property type="match status" value="1"/>
</dbReference>